<evidence type="ECO:0000313" key="2">
    <source>
        <dbReference type="Proteomes" id="UP000596902"/>
    </source>
</evidence>
<dbReference type="Proteomes" id="UP000596902">
    <property type="component" value="Unassembled WGS sequence"/>
</dbReference>
<comment type="caution">
    <text evidence="1">The sequence shown here is derived from an EMBL/GenBank/DDBJ whole genome shotgun (WGS) entry which is preliminary data.</text>
</comment>
<dbReference type="AlphaFoldDB" id="A0A8H7AXP1"/>
<organism evidence="1 2">
    <name type="scientific">Alternaria burnsii</name>
    <dbReference type="NCBI Taxonomy" id="1187904"/>
    <lineage>
        <taxon>Eukaryota</taxon>
        <taxon>Fungi</taxon>
        <taxon>Dikarya</taxon>
        <taxon>Ascomycota</taxon>
        <taxon>Pezizomycotina</taxon>
        <taxon>Dothideomycetes</taxon>
        <taxon>Pleosporomycetidae</taxon>
        <taxon>Pleosporales</taxon>
        <taxon>Pleosporineae</taxon>
        <taxon>Pleosporaceae</taxon>
        <taxon>Alternaria</taxon>
        <taxon>Alternaria sect. Alternaria</taxon>
    </lineage>
</organism>
<accession>A0A8H7AXP1</accession>
<gene>
    <name evidence="1" type="ORF">GT037_009094</name>
</gene>
<reference evidence="1" key="2">
    <citation type="submission" date="2020-08" db="EMBL/GenBank/DDBJ databases">
        <title>Draft Genome Sequence of Cumin Blight Pathogen Alternaria burnsii.</title>
        <authorList>
            <person name="Feng Z."/>
        </authorList>
    </citation>
    <scope>NUCLEOTIDE SEQUENCE</scope>
    <source>
        <strain evidence="1">CBS107.38</strain>
    </source>
</reference>
<keyword evidence="2" id="KW-1185">Reference proteome</keyword>
<name>A0A8H7AXP1_9PLEO</name>
<dbReference type="RefSeq" id="XP_038782943.1">
    <property type="nucleotide sequence ID" value="XM_038934141.1"/>
</dbReference>
<reference evidence="1" key="1">
    <citation type="submission" date="2020-01" db="EMBL/GenBank/DDBJ databases">
        <authorList>
            <person name="Feng Z.H.Z."/>
        </authorList>
    </citation>
    <scope>NUCLEOTIDE SEQUENCE</scope>
    <source>
        <strain evidence="1">CBS107.38</strain>
    </source>
</reference>
<evidence type="ECO:0000313" key="1">
    <source>
        <dbReference type="EMBL" id="KAF7672593.1"/>
    </source>
</evidence>
<dbReference type="EMBL" id="JAAABM010000015">
    <property type="protein sequence ID" value="KAF7672593.1"/>
    <property type="molecule type" value="Genomic_DNA"/>
</dbReference>
<sequence>MITNRCQAVGIPRKLLHPDYLAGQSSEICGKFPHHSIRVSRISRPRLCTVNTGAKQHSYYAYLNNHIPTSPSFLLLQDFYTLVIPTFGTIRSAFALPTAFICSTMTTLSSHSNARSHGTVEVEVSPNVYGNDAHLVVCWAAILLSIVRYQGQ</sequence>
<dbReference type="GeneID" id="62207319"/>
<proteinExistence type="predicted"/>
<protein>
    <submittedName>
        <fullName evidence="1">Uncharacterized protein</fullName>
    </submittedName>
</protein>